<name>D5MHZ9_METO1</name>
<sequence length="107" mass="11788">MGRHVFALSPKKAFIAFVEGLLHGDLRRISLPPGHTSAIACHCTAAIMKPHHRFASRSVFRAVFKRDCFGFFLVRPAVRVAIRSVFFAVGDGAVDFTTAAWAFIEAI</sequence>
<evidence type="ECO:0000313" key="1">
    <source>
        <dbReference type="EMBL" id="CBE69291.1"/>
    </source>
</evidence>
<accession>D5MHZ9</accession>
<dbReference type="KEGG" id="mox:DAMO_2241"/>
<dbReference type="AlphaFoldDB" id="D5MHZ9"/>
<dbReference type="EMBL" id="FP565575">
    <property type="protein sequence ID" value="CBE69291.1"/>
    <property type="molecule type" value="Genomic_DNA"/>
</dbReference>
<organism evidence="1 2">
    <name type="scientific">Methylomirabilis oxygeniifera</name>
    <dbReference type="NCBI Taxonomy" id="671143"/>
    <lineage>
        <taxon>Bacteria</taxon>
        <taxon>Candidatus Methylomirabilota</taxon>
        <taxon>Candidatus Methylomirabilia</taxon>
        <taxon>Candidatus Methylomirabilales</taxon>
        <taxon>Candidatus Methylomirabilaceae</taxon>
        <taxon>Candidatus Methylomirabilis</taxon>
    </lineage>
</organism>
<evidence type="ECO:0000313" key="2">
    <source>
        <dbReference type="Proteomes" id="UP000006898"/>
    </source>
</evidence>
<protein>
    <submittedName>
        <fullName evidence="1">Uncharacterized protein</fullName>
    </submittedName>
</protein>
<proteinExistence type="predicted"/>
<gene>
    <name evidence="1" type="ORF">DAMO_2241</name>
</gene>
<dbReference type="Proteomes" id="UP000006898">
    <property type="component" value="Chromosome"/>
</dbReference>
<reference evidence="1 2" key="1">
    <citation type="journal article" date="2010" name="Nature">
        <title>Nitrite-driven anaerobic methane oxidation by oxygenic bacteria.</title>
        <authorList>
            <person name="Ettwig K.F."/>
            <person name="Butler M.K."/>
            <person name="Le Paslier D."/>
            <person name="Pelletier E."/>
            <person name="Mangenot S."/>
            <person name="Kuypers M.M.M."/>
            <person name="Schreiber F."/>
            <person name="Dutilh B.E."/>
            <person name="Zedelius J."/>
            <person name="de Beer D."/>
            <person name="Gloerich J."/>
            <person name="Wessels H.J.C.T."/>
            <person name="van Allen T."/>
            <person name="Luesken F."/>
            <person name="Wu M."/>
            <person name="van de Pas-Schoonen K.T."/>
            <person name="Op den Camp H.J.M."/>
            <person name="Janssen-Megens E.M."/>
            <person name="Francoijs K-J."/>
            <person name="Stunnenberg H."/>
            <person name="Weissenbach J."/>
            <person name="Jetten M.S.M."/>
            <person name="Strous M."/>
        </authorList>
    </citation>
    <scope>NUCLEOTIDE SEQUENCE [LARGE SCALE GENOMIC DNA]</scope>
</reference>
<dbReference type="HOGENOM" id="CLU_2205239_0_0_0"/>